<dbReference type="EMBL" id="KM649682">
    <property type="protein sequence ID" value="AIU94597.1"/>
    <property type="molecule type" value="Genomic_DNA"/>
</dbReference>
<protein>
    <submittedName>
        <fullName evidence="1">Uncharacterized protein</fullName>
    </submittedName>
</protein>
<evidence type="ECO:0000313" key="1">
    <source>
        <dbReference type="EMBL" id="AIU94597.1"/>
    </source>
</evidence>
<reference evidence="1" key="1">
    <citation type="journal article" date="2015" name="J. Antimicrob. Chemother.">
        <title>Characterization of a genomic island in Stenotrophomonas maltophilia that carries a novel floR gene variant.</title>
        <authorList>
            <person name="He T."/>
            <person name="Shen J."/>
            <person name="Schwarz S."/>
            <person name="Wu C."/>
            <person name="Wang Y."/>
        </authorList>
    </citation>
    <scope>NUCLEOTIDE SEQUENCE</scope>
    <source>
        <strain evidence="1">GZP-Sm1</strain>
    </source>
</reference>
<sequence>MQCQDTVNAKSCLSFSVNLNRWRSAKVLLPYPPQCGIRDLGFSLFQEIASKLFGDRLIFQLHVGRSPIECGVEELQALLIDACL</sequence>
<accession>A0A0A0QYV5</accession>
<proteinExistence type="predicted"/>
<organism evidence="1">
    <name type="scientific">Stenotrophomonas maltophilia</name>
    <name type="common">Pseudomonas maltophilia</name>
    <name type="synonym">Xanthomonas maltophilia</name>
    <dbReference type="NCBI Taxonomy" id="40324"/>
    <lineage>
        <taxon>Bacteria</taxon>
        <taxon>Pseudomonadati</taxon>
        <taxon>Pseudomonadota</taxon>
        <taxon>Gammaproteobacteria</taxon>
        <taxon>Lysobacterales</taxon>
        <taxon>Lysobacteraceae</taxon>
        <taxon>Stenotrophomonas</taxon>
        <taxon>Stenotrophomonas maltophilia group</taxon>
    </lineage>
</organism>
<name>A0A0A0QYV5_STEMA</name>
<dbReference type="AlphaFoldDB" id="A0A0A0QYV5"/>